<feature type="region of interest" description="Disordered" evidence="1">
    <location>
        <begin position="79"/>
        <end position="101"/>
    </location>
</feature>
<feature type="compositionally biased region" description="Polar residues" evidence="1">
    <location>
        <begin position="19"/>
        <end position="32"/>
    </location>
</feature>
<dbReference type="Proteomes" id="UP000317369">
    <property type="component" value="Chromosome"/>
</dbReference>
<dbReference type="KEGG" id="pcor:KS4_02110"/>
<reference evidence="2 3" key="1">
    <citation type="submission" date="2019-02" db="EMBL/GenBank/DDBJ databases">
        <title>Deep-cultivation of Planctomycetes and their phenomic and genomic characterization uncovers novel biology.</title>
        <authorList>
            <person name="Wiegand S."/>
            <person name="Jogler M."/>
            <person name="Boedeker C."/>
            <person name="Pinto D."/>
            <person name="Vollmers J."/>
            <person name="Rivas-Marin E."/>
            <person name="Kohn T."/>
            <person name="Peeters S.H."/>
            <person name="Heuer A."/>
            <person name="Rast P."/>
            <person name="Oberbeckmann S."/>
            <person name="Bunk B."/>
            <person name="Jeske O."/>
            <person name="Meyerdierks A."/>
            <person name="Storesund J.E."/>
            <person name="Kallscheuer N."/>
            <person name="Luecker S."/>
            <person name="Lage O.M."/>
            <person name="Pohl T."/>
            <person name="Merkel B.J."/>
            <person name="Hornburger P."/>
            <person name="Mueller R.-W."/>
            <person name="Bruemmer F."/>
            <person name="Labrenz M."/>
            <person name="Spormann A.M."/>
            <person name="Op den Camp H."/>
            <person name="Overmann J."/>
            <person name="Amann R."/>
            <person name="Jetten M.S.M."/>
            <person name="Mascher T."/>
            <person name="Medema M.H."/>
            <person name="Devos D.P."/>
            <person name="Kaster A.-K."/>
            <person name="Ovreas L."/>
            <person name="Rohde M."/>
            <person name="Galperin M.Y."/>
            <person name="Jogler C."/>
        </authorList>
    </citation>
    <scope>NUCLEOTIDE SEQUENCE [LARGE SCALE GENOMIC DNA]</scope>
    <source>
        <strain evidence="2 3">KS4</strain>
    </source>
</reference>
<evidence type="ECO:0000313" key="3">
    <source>
        <dbReference type="Proteomes" id="UP000317369"/>
    </source>
</evidence>
<evidence type="ECO:0000313" key="2">
    <source>
        <dbReference type="EMBL" id="QDU32182.1"/>
    </source>
</evidence>
<accession>A0A517YPP1</accession>
<organism evidence="2 3">
    <name type="scientific">Poriferisphaera corsica</name>
    <dbReference type="NCBI Taxonomy" id="2528020"/>
    <lineage>
        <taxon>Bacteria</taxon>
        <taxon>Pseudomonadati</taxon>
        <taxon>Planctomycetota</taxon>
        <taxon>Phycisphaerae</taxon>
        <taxon>Phycisphaerales</taxon>
        <taxon>Phycisphaeraceae</taxon>
        <taxon>Poriferisphaera</taxon>
    </lineage>
</organism>
<evidence type="ECO:0000256" key="1">
    <source>
        <dbReference type="SAM" id="MobiDB-lite"/>
    </source>
</evidence>
<dbReference type="EMBL" id="CP036425">
    <property type="protein sequence ID" value="QDU32182.1"/>
    <property type="molecule type" value="Genomic_DNA"/>
</dbReference>
<protein>
    <submittedName>
        <fullName evidence="2">Uncharacterized protein</fullName>
    </submittedName>
</protein>
<proteinExistence type="predicted"/>
<sequence length="101" mass="11914">MIGPLERPTSLLTKPIHGWSQTTAQSEQPTQTDENFIINYLDDDGEFDEGTFYDDEEDDELYEDDEDDFFEDDEDDDEIFLEDDDEDDEEIFSDDDDDDDF</sequence>
<dbReference type="AlphaFoldDB" id="A0A517YPP1"/>
<feature type="region of interest" description="Disordered" evidence="1">
    <location>
        <begin position="1"/>
        <end position="32"/>
    </location>
</feature>
<keyword evidence="3" id="KW-1185">Reference proteome</keyword>
<gene>
    <name evidence="2" type="ORF">KS4_02110</name>
</gene>
<name>A0A517YPP1_9BACT</name>